<accession>W9C400</accession>
<proteinExistence type="predicted"/>
<organism evidence="2 3">
    <name type="scientific">Sclerotinia borealis (strain F-4128)</name>
    <dbReference type="NCBI Taxonomy" id="1432307"/>
    <lineage>
        <taxon>Eukaryota</taxon>
        <taxon>Fungi</taxon>
        <taxon>Dikarya</taxon>
        <taxon>Ascomycota</taxon>
        <taxon>Pezizomycotina</taxon>
        <taxon>Leotiomycetes</taxon>
        <taxon>Helotiales</taxon>
        <taxon>Sclerotiniaceae</taxon>
        <taxon>Sclerotinia</taxon>
    </lineage>
</organism>
<reference evidence="2 3" key="1">
    <citation type="journal article" date="2014" name="Genome Announc.">
        <title>Draft genome sequence of Sclerotinia borealis, a psychrophilic plant pathogenic fungus.</title>
        <authorList>
            <person name="Mardanov A.V."/>
            <person name="Beletsky A.V."/>
            <person name="Kadnikov V.V."/>
            <person name="Ignatov A.N."/>
            <person name="Ravin N.V."/>
        </authorList>
    </citation>
    <scope>NUCLEOTIDE SEQUENCE [LARGE SCALE GENOMIC DNA]</scope>
    <source>
        <strain evidence="3">F-4157</strain>
    </source>
</reference>
<evidence type="ECO:0000313" key="3">
    <source>
        <dbReference type="Proteomes" id="UP000019487"/>
    </source>
</evidence>
<name>W9C400_SCLBF</name>
<dbReference type="HOGENOM" id="CLU_2484603_0_0_1"/>
<keyword evidence="1" id="KW-0812">Transmembrane</keyword>
<dbReference type="EMBL" id="AYSA01000492">
    <property type="protein sequence ID" value="ESZ91477.1"/>
    <property type="molecule type" value="Genomic_DNA"/>
</dbReference>
<evidence type="ECO:0000313" key="2">
    <source>
        <dbReference type="EMBL" id="ESZ91477.1"/>
    </source>
</evidence>
<keyword evidence="1" id="KW-1133">Transmembrane helix</keyword>
<keyword evidence="3" id="KW-1185">Reference proteome</keyword>
<dbReference type="OrthoDB" id="5230947at2759"/>
<protein>
    <submittedName>
        <fullName evidence="2">Uncharacterized protein</fullName>
    </submittedName>
</protein>
<dbReference type="Proteomes" id="UP000019487">
    <property type="component" value="Unassembled WGS sequence"/>
</dbReference>
<feature type="transmembrane region" description="Helical" evidence="1">
    <location>
        <begin position="26"/>
        <end position="50"/>
    </location>
</feature>
<comment type="caution">
    <text evidence="2">The sequence shown here is derived from an EMBL/GenBank/DDBJ whole genome shotgun (WGS) entry which is preliminary data.</text>
</comment>
<sequence>MGAVVSCITGMFRAIGAGLMAVVNGIGAILTGIIHAIVAFFDVIISCLTCGRGGVSLYRYNTLYGEIAEEVGEADARCEFASLLPDA</sequence>
<dbReference type="AlphaFoldDB" id="W9C400"/>
<evidence type="ECO:0000256" key="1">
    <source>
        <dbReference type="SAM" id="Phobius"/>
    </source>
</evidence>
<gene>
    <name evidence="2" type="ORF">SBOR_8138</name>
</gene>
<keyword evidence="1" id="KW-0472">Membrane</keyword>